<keyword evidence="3" id="KW-1185">Reference proteome</keyword>
<dbReference type="Proteomes" id="UP001159363">
    <property type="component" value="Chromosome 16"/>
</dbReference>
<evidence type="ECO:0000313" key="3">
    <source>
        <dbReference type="Proteomes" id="UP001159363"/>
    </source>
</evidence>
<feature type="region of interest" description="Disordered" evidence="1">
    <location>
        <begin position="1"/>
        <end position="46"/>
    </location>
</feature>
<accession>A0ABQ9G413</accession>
<gene>
    <name evidence="2" type="ORF">PR048_033277</name>
</gene>
<name>A0ABQ9G413_9NEOP</name>
<evidence type="ECO:0000313" key="2">
    <source>
        <dbReference type="EMBL" id="KAJ8865756.1"/>
    </source>
</evidence>
<organism evidence="2 3">
    <name type="scientific">Dryococelus australis</name>
    <dbReference type="NCBI Taxonomy" id="614101"/>
    <lineage>
        <taxon>Eukaryota</taxon>
        <taxon>Metazoa</taxon>
        <taxon>Ecdysozoa</taxon>
        <taxon>Arthropoda</taxon>
        <taxon>Hexapoda</taxon>
        <taxon>Insecta</taxon>
        <taxon>Pterygota</taxon>
        <taxon>Neoptera</taxon>
        <taxon>Polyneoptera</taxon>
        <taxon>Phasmatodea</taxon>
        <taxon>Verophasmatodea</taxon>
        <taxon>Anareolatae</taxon>
        <taxon>Phasmatidae</taxon>
        <taxon>Eurycanthinae</taxon>
        <taxon>Dryococelus</taxon>
    </lineage>
</organism>
<proteinExistence type="predicted"/>
<evidence type="ECO:0000256" key="1">
    <source>
        <dbReference type="SAM" id="MobiDB-lite"/>
    </source>
</evidence>
<dbReference type="EMBL" id="JARBHB010000017">
    <property type="protein sequence ID" value="KAJ8865756.1"/>
    <property type="molecule type" value="Genomic_DNA"/>
</dbReference>
<protein>
    <submittedName>
        <fullName evidence="2">Uncharacterized protein</fullName>
    </submittedName>
</protein>
<reference evidence="2 3" key="1">
    <citation type="submission" date="2023-02" db="EMBL/GenBank/DDBJ databases">
        <title>LHISI_Scaffold_Assembly.</title>
        <authorList>
            <person name="Stuart O.P."/>
            <person name="Cleave R."/>
            <person name="Magrath M.J.L."/>
            <person name="Mikheyev A.S."/>
        </authorList>
    </citation>
    <scope>NUCLEOTIDE SEQUENCE [LARGE SCALE GENOMIC DNA]</scope>
    <source>
        <strain evidence="2">Daus_M_001</strain>
        <tissue evidence="2">Leg muscle</tissue>
    </source>
</reference>
<comment type="caution">
    <text evidence="2">The sequence shown here is derived from an EMBL/GenBank/DDBJ whole genome shotgun (WGS) entry which is preliminary data.</text>
</comment>
<sequence length="489" mass="54631">MEQCQNSWAGETGDPREKNPLTSGTVPTCENPGVAGPGTKPGSPWWQASSLTAQSPRPYKCSWRKKHVWVAAGTAEERLRVHSEHQSFQINFARATLERDLQSVKGLIRLMRMSDRMSNRLVPFSPMGECCCSLLMLGRCYNYHAPCPRSSLTSRALIDSRDVTSRVTFLTCPLSSCSSHVLCLRSAENSQVEIRSRIRLERASRKQPSDTHKTLYDRVKLCRERKINIKASDRVNVDVCTQNKWPCPQHRQTPFFVIGCPLSASLSWKNNNLPGKTVVNIDVEANAIGLSYCSAPCMRHGPSPLLEVSTGLATTQECSGETGWRLVPSRRITRRPAVFDADRQAESARAKLSVDDDWRLRDDGELDSTVLCTLELQLFVHWLLPQRVASVTPHLAVWDSLLVSLQACYWLRVVQDVSNELPSNCKLNFKVSVGRTELPRVGSRGCGPATNWLRVTLNMLAPLGSHSNCRPGERLRDVVIGKMNAPLET</sequence>